<evidence type="ECO:0000313" key="6">
    <source>
        <dbReference type="Proteomes" id="UP001300383"/>
    </source>
</evidence>
<proteinExistence type="predicted"/>
<keyword evidence="3" id="KW-0378">Hydrolase</keyword>
<evidence type="ECO:0000259" key="4">
    <source>
        <dbReference type="SMART" id="SM00990"/>
    </source>
</evidence>
<evidence type="ECO:0000256" key="2">
    <source>
        <dbReference type="ARBA" id="ARBA00022722"/>
    </source>
</evidence>
<dbReference type="Proteomes" id="UP001300383">
    <property type="component" value="Unassembled WGS sequence"/>
</dbReference>
<evidence type="ECO:0000313" key="5">
    <source>
        <dbReference type="EMBL" id="MDI9241073.1"/>
    </source>
</evidence>
<protein>
    <submittedName>
        <fullName evidence="5">VRR-NUC domain-containing protein</fullName>
    </submittedName>
</protein>
<dbReference type="Gene3D" id="3.40.1350.10">
    <property type="match status" value="1"/>
</dbReference>
<gene>
    <name evidence="5" type="ORF">QJ036_01090</name>
</gene>
<feature type="domain" description="VRR-NUC" evidence="4">
    <location>
        <begin position="1"/>
        <end position="80"/>
    </location>
</feature>
<evidence type="ECO:0000256" key="1">
    <source>
        <dbReference type="ARBA" id="ARBA00001946"/>
    </source>
</evidence>
<dbReference type="GO" id="GO:0003676">
    <property type="term" value="F:nucleic acid binding"/>
    <property type="evidence" value="ECO:0007669"/>
    <property type="project" value="InterPro"/>
</dbReference>
<keyword evidence="2" id="KW-0540">Nuclease</keyword>
<comment type="caution">
    <text evidence="5">The sequence shown here is derived from an EMBL/GenBank/DDBJ whole genome shotgun (WGS) entry which is preliminary data.</text>
</comment>
<dbReference type="EMBL" id="JASGBQ010000001">
    <property type="protein sequence ID" value="MDI9241073.1"/>
    <property type="molecule type" value="Genomic_DNA"/>
</dbReference>
<sequence length="92" mass="10402">MREKYMEQKLVREVKKRGGLCEKWNSGSSGWPDRIVLLTDGKIGFVEVKAPGEKPRKLQVHRHNQLRALGYKVFVLDDLGQIGGIIDAIQTA</sequence>
<dbReference type="GO" id="GO:0016788">
    <property type="term" value="F:hydrolase activity, acting on ester bonds"/>
    <property type="evidence" value="ECO:0007669"/>
    <property type="project" value="InterPro"/>
</dbReference>
<comment type="cofactor">
    <cofactor evidence="1">
        <name>Mg(2+)</name>
        <dbReference type="ChEBI" id="CHEBI:18420"/>
    </cofactor>
</comment>
<dbReference type="AlphaFoldDB" id="A0AAP4B9A3"/>
<name>A0AAP4B9A3_9FIRM</name>
<organism evidence="5 6">
    <name type="scientific">Fusibacillus kribbianus</name>
    <dbReference type="NCBI Taxonomy" id="3044208"/>
    <lineage>
        <taxon>Bacteria</taxon>
        <taxon>Bacillati</taxon>
        <taxon>Bacillota</taxon>
        <taxon>Clostridia</taxon>
        <taxon>Lachnospirales</taxon>
        <taxon>Lachnospiraceae</taxon>
        <taxon>Fusibacillus</taxon>
    </lineage>
</organism>
<dbReference type="RefSeq" id="WP_283229576.1">
    <property type="nucleotide sequence ID" value="NZ_JASGBQ010000001.1"/>
</dbReference>
<accession>A0AAP4B9A3</accession>
<keyword evidence="6" id="KW-1185">Reference proteome</keyword>
<reference evidence="5 6" key="1">
    <citation type="submission" date="2023-05" db="EMBL/GenBank/DDBJ databases">
        <title>[ruminococcus] sp. nov., isolated from a pig farm feces dump.</title>
        <authorList>
            <person name="Chang Y.-H."/>
        </authorList>
    </citation>
    <scope>NUCLEOTIDE SEQUENCE [LARGE SCALE GENOMIC DNA]</scope>
    <source>
        <strain evidence="5 6">YH-rum2234</strain>
    </source>
</reference>
<dbReference type="InterPro" id="IPR014883">
    <property type="entry name" value="VRR_NUC"/>
</dbReference>
<evidence type="ECO:0000256" key="3">
    <source>
        <dbReference type="ARBA" id="ARBA00022801"/>
    </source>
</evidence>
<dbReference type="SMART" id="SM00990">
    <property type="entry name" value="VRR_NUC"/>
    <property type="match status" value="1"/>
</dbReference>
<dbReference type="GO" id="GO:0004518">
    <property type="term" value="F:nuclease activity"/>
    <property type="evidence" value="ECO:0007669"/>
    <property type="project" value="UniProtKB-KW"/>
</dbReference>
<dbReference type="InterPro" id="IPR011856">
    <property type="entry name" value="tRNA_endonuc-like_dom_sf"/>
</dbReference>